<accession>A0A8H6MQG3</accession>
<feature type="region of interest" description="Disordered" evidence="1">
    <location>
        <begin position="1"/>
        <end position="39"/>
    </location>
</feature>
<protein>
    <submittedName>
        <fullName evidence="3">Uncharacterized protein</fullName>
    </submittedName>
</protein>
<name>A0A8H6MQG3_9PEZI</name>
<evidence type="ECO:0000313" key="3">
    <source>
        <dbReference type="EMBL" id="KAF6805367.1"/>
    </source>
</evidence>
<gene>
    <name evidence="3" type="ORF">CSOJ01_09568</name>
</gene>
<comment type="caution">
    <text evidence="3">The sequence shown here is derived from an EMBL/GenBank/DDBJ whole genome shotgun (WGS) entry which is preliminary data.</text>
</comment>
<keyword evidence="4" id="KW-1185">Reference proteome</keyword>
<organism evidence="3 4">
    <name type="scientific">Colletotrichum sojae</name>
    <dbReference type="NCBI Taxonomy" id="2175907"/>
    <lineage>
        <taxon>Eukaryota</taxon>
        <taxon>Fungi</taxon>
        <taxon>Dikarya</taxon>
        <taxon>Ascomycota</taxon>
        <taxon>Pezizomycotina</taxon>
        <taxon>Sordariomycetes</taxon>
        <taxon>Hypocreomycetidae</taxon>
        <taxon>Glomerellales</taxon>
        <taxon>Glomerellaceae</taxon>
        <taxon>Colletotrichum</taxon>
        <taxon>Colletotrichum orchidearum species complex</taxon>
    </lineage>
</organism>
<keyword evidence="2" id="KW-1133">Transmembrane helix</keyword>
<dbReference type="AlphaFoldDB" id="A0A8H6MQG3"/>
<evidence type="ECO:0000313" key="4">
    <source>
        <dbReference type="Proteomes" id="UP000652219"/>
    </source>
</evidence>
<evidence type="ECO:0000256" key="1">
    <source>
        <dbReference type="SAM" id="MobiDB-lite"/>
    </source>
</evidence>
<sequence length="175" mass="19260">MTATRVPPAAQQQRNPTLRHRQPPPIARQPPVAARREGEEIVTRGNGWTTPFVYPFVYGYSVVLPLVYPSARPVARPGASDTGDVKITVGAVTVSVPLGLVAQTGLLVQVKHRSQPATSRNLLADSWSSLRGLWRCVVEEFTPYKKHVRRIDVFMATLLSASLAYTGWVLMGIFV</sequence>
<proteinExistence type="predicted"/>
<dbReference type="Proteomes" id="UP000652219">
    <property type="component" value="Unassembled WGS sequence"/>
</dbReference>
<keyword evidence="2" id="KW-0812">Transmembrane</keyword>
<reference evidence="3 4" key="1">
    <citation type="journal article" date="2020" name="Phytopathology">
        <title>Genome Sequence Resources of Colletotrichum truncatum, C. plurivorum, C. musicola, and C. sojae: Four Species Pathogenic to Soybean (Glycine max).</title>
        <authorList>
            <person name="Rogerio F."/>
            <person name="Boufleur T.R."/>
            <person name="Ciampi-Guillardi M."/>
            <person name="Sukno S.A."/>
            <person name="Thon M.R."/>
            <person name="Massola Junior N.S."/>
            <person name="Baroncelli R."/>
        </authorList>
    </citation>
    <scope>NUCLEOTIDE SEQUENCE [LARGE SCALE GENOMIC DNA]</scope>
    <source>
        <strain evidence="3 4">LFN0009</strain>
    </source>
</reference>
<keyword evidence="2" id="KW-0472">Membrane</keyword>
<feature type="transmembrane region" description="Helical" evidence="2">
    <location>
        <begin position="153"/>
        <end position="174"/>
    </location>
</feature>
<dbReference type="EMBL" id="WIGN01000184">
    <property type="protein sequence ID" value="KAF6805367.1"/>
    <property type="molecule type" value="Genomic_DNA"/>
</dbReference>
<evidence type="ECO:0000256" key="2">
    <source>
        <dbReference type="SAM" id="Phobius"/>
    </source>
</evidence>